<evidence type="ECO:0000313" key="2">
    <source>
        <dbReference type="Proteomes" id="UP000693794"/>
    </source>
</evidence>
<sequence>MKGNINDTIESIEFRLKHDNKPEVAKALRLKLEQLKSNKTVTK</sequence>
<protein>
    <submittedName>
        <fullName evidence="1">Uncharacterized protein</fullName>
    </submittedName>
</protein>
<reference evidence="1" key="1">
    <citation type="submission" date="2020-07" db="EMBL/GenBank/DDBJ databases">
        <title>Highly diverse flavobacterial phages as mortality factor during North Sea spring blooms.</title>
        <authorList>
            <person name="Bartlau N."/>
            <person name="Wichels A."/>
            <person name="Krohne G."/>
            <person name="Adriaenssens E.M."/>
            <person name="Heins A."/>
            <person name="Fuchs B.M."/>
            <person name="Amann R."/>
            <person name="Moraru C."/>
        </authorList>
    </citation>
    <scope>NUCLEOTIDE SEQUENCE</scope>
</reference>
<keyword evidence="2" id="KW-1185">Reference proteome</keyword>
<evidence type="ECO:0000313" key="1">
    <source>
        <dbReference type="EMBL" id="QQV90510.1"/>
    </source>
</evidence>
<name>A0A8E4ZET3_9CAUD</name>
<dbReference type="EMBL" id="MT732458">
    <property type="protein sequence ID" value="QQV90510.1"/>
    <property type="molecule type" value="Genomic_DNA"/>
</dbReference>
<proteinExistence type="predicted"/>
<organism evidence="1 2">
    <name type="scientific">Polaribacter phage Danklef_1</name>
    <dbReference type="NCBI Taxonomy" id="2745646"/>
    <lineage>
        <taxon>Viruses</taxon>
        <taxon>Duplodnaviria</taxon>
        <taxon>Heunggongvirae</taxon>
        <taxon>Uroviricota</taxon>
        <taxon>Caudoviricetes</taxon>
        <taxon>Forsetiviridae</taxon>
        <taxon>Freyavirus</taxon>
        <taxon>Freyavirus danklef</taxon>
    </lineage>
</organism>
<accession>A0A8E4ZET3</accession>
<dbReference type="Proteomes" id="UP000693794">
    <property type="component" value="Segment"/>
</dbReference>
<gene>
    <name evidence="1" type="ORF">Danklef1_3</name>
</gene>